<dbReference type="InterPro" id="IPR001138">
    <property type="entry name" value="Zn2Cys6_DnaBD"/>
</dbReference>
<evidence type="ECO:0000256" key="3">
    <source>
        <dbReference type="ARBA" id="ARBA00022833"/>
    </source>
</evidence>
<dbReference type="Gene3D" id="4.10.240.10">
    <property type="entry name" value="Zn(2)-C6 fungal-type DNA-binding domain"/>
    <property type="match status" value="1"/>
</dbReference>
<reference evidence="10" key="1">
    <citation type="submission" date="2013-07" db="EMBL/GenBank/DDBJ databases">
        <authorList>
            <consortium name="The Broad Institute Genome Sequencing Platform"/>
            <person name="Cuomo C."/>
            <person name="Litvintseva A."/>
            <person name="Chen Y."/>
            <person name="Heitman J."/>
            <person name="Sun S."/>
            <person name="Springer D."/>
            <person name="Dromer F."/>
            <person name="Young S.K."/>
            <person name="Zeng Q."/>
            <person name="Gargeya S."/>
            <person name="Fitzgerald M."/>
            <person name="Abouelleil A."/>
            <person name="Alvarado L."/>
            <person name="Berlin A.M."/>
            <person name="Chapman S.B."/>
            <person name="Dewar J."/>
            <person name="Goldberg J."/>
            <person name="Griggs A."/>
            <person name="Gujja S."/>
            <person name="Hansen M."/>
            <person name="Howarth C."/>
            <person name="Imamovic A."/>
            <person name="Larimer J."/>
            <person name="McCowan C."/>
            <person name="Murphy C."/>
            <person name="Pearson M."/>
            <person name="Priest M."/>
            <person name="Roberts A."/>
            <person name="Saif S."/>
            <person name="Shea T."/>
            <person name="Sykes S."/>
            <person name="Wortman J."/>
            <person name="Nusbaum C."/>
            <person name="Birren B."/>
        </authorList>
    </citation>
    <scope>NUCLEOTIDE SEQUENCE</scope>
    <source>
        <strain evidence="10">CBS 10118</strain>
    </source>
</reference>
<dbReference type="GO" id="GO:0008270">
    <property type="term" value="F:zinc ion binding"/>
    <property type="evidence" value="ECO:0007669"/>
    <property type="project" value="InterPro"/>
</dbReference>
<comment type="subcellular location">
    <subcellularLocation>
        <location evidence="1">Nucleus</location>
    </subcellularLocation>
</comment>
<feature type="region of interest" description="Disordered" evidence="8">
    <location>
        <begin position="71"/>
        <end position="121"/>
    </location>
</feature>
<dbReference type="GO" id="GO:0000981">
    <property type="term" value="F:DNA-binding transcription factor activity, RNA polymerase II-specific"/>
    <property type="evidence" value="ECO:0007669"/>
    <property type="project" value="InterPro"/>
</dbReference>
<evidence type="ECO:0000256" key="7">
    <source>
        <dbReference type="ARBA" id="ARBA00023242"/>
    </source>
</evidence>
<proteinExistence type="predicted"/>
<feature type="compositionally biased region" description="Polar residues" evidence="8">
    <location>
        <begin position="111"/>
        <end position="121"/>
    </location>
</feature>
<evidence type="ECO:0000256" key="2">
    <source>
        <dbReference type="ARBA" id="ARBA00022723"/>
    </source>
</evidence>
<gene>
    <name evidence="10" type="ORF">I302_104500</name>
</gene>
<feature type="domain" description="Zn(2)-C6 fungal-type" evidence="9">
    <location>
        <begin position="17"/>
        <end position="70"/>
    </location>
</feature>
<keyword evidence="6" id="KW-0804">Transcription</keyword>
<evidence type="ECO:0000256" key="8">
    <source>
        <dbReference type="SAM" id="MobiDB-lite"/>
    </source>
</evidence>
<dbReference type="PANTHER" id="PTHR31313">
    <property type="entry name" value="TY1 ENHANCER ACTIVATOR"/>
    <property type="match status" value="1"/>
</dbReference>
<reference evidence="10" key="2">
    <citation type="submission" date="2024-02" db="EMBL/GenBank/DDBJ databases">
        <title>Comparative genomics of Cryptococcus and Kwoniella reveals pathogenesis evolution and contrasting modes of karyotype evolution via chromosome fusion or intercentromeric recombination.</title>
        <authorList>
            <person name="Coelho M.A."/>
            <person name="David-Palma M."/>
            <person name="Shea T."/>
            <person name="Bowers K."/>
            <person name="McGinley-Smith S."/>
            <person name="Mohammad A.W."/>
            <person name="Gnirke A."/>
            <person name="Yurkov A.M."/>
            <person name="Nowrousian M."/>
            <person name="Sun S."/>
            <person name="Cuomo C.A."/>
            <person name="Heitman J."/>
        </authorList>
    </citation>
    <scope>NUCLEOTIDE SEQUENCE</scope>
    <source>
        <strain evidence="10">CBS 10118</strain>
    </source>
</reference>
<protein>
    <recommendedName>
        <fullName evidence="9">Zn(2)-C6 fungal-type domain-containing protein</fullName>
    </recommendedName>
</protein>
<dbReference type="Proteomes" id="UP000092730">
    <property type="component" value="Chromosome 2"/>
</dbReference>
<evidence type="ECO:0000313" key="10">
    <source>
        <dbReference type="EMBL" id="WVW82489.1"/>
    </source>
</evidence>
<feature type="region of interest" description="Disordered" evidence="8">
    <location>
        <begin position="176"/>
        <end position="209"/>
    </location>
</feature>
<evidence type="ECO:0000256" key="5">
    <source>
        <dbReference type="ARBA" id="ARBA00023125"/>
    </source>
</evidence>
<keyword evidence="3" id="KW-0862">Zinc</keyword>
<evidence type="ECO:0000256" key="6">
    <source>
        <dbReference type="ARBA" id="ARBA00023163"/>
    </source>
</evidence>
<dbReference type="GeneID" id="30207605"/>
<keyword evidence="4" id="KW-0805">Transcription regulation</keyword>
<evidence type="ECO:0000313" key="11">
    <source>
        <dbReference type="Proteomes" id="UP000092730"/>
    </source>
</evidence>
<keyword evidence="5" id="KW-0238">DNA-binding</keyword>
<dbReference type="KEGG" id="kbi:30207605"/>
<feature type="compositionally biased region" description="Basic and acidic residues" evidence="8">
    <location>
        <begin position="86"/>
        <end position="110"/>
    </location>
</feature>
<sequence length="1101" mass="121739">MSAAPEEPKKKRRQNVACSCCKLRRIKCDLSDLLNSLPTSSSSPLPSLSELVEKHPEVGCTNCKKKGLKCDTQGIREPTRPNKGGKRIEEAKRKFGQDEERDHEINKRDQNSGIPDSQTVGQDETQIQMPFDPLEVFSNHSIIPSSSQVLPSSNEPHIIPLQDPGSFTFFDPTVLQTFDPSPDPPDPPVHLQPPTTIVPQGPQTPGPPSNFQEAASIWQQFANNRKEAMYLVRTTGLTPGADGVQLSVEDEDLMGGLQSRVSDYMADLHSPLSGVTQGFSDSSLLGQFTPATSSTAGPVMGMGSDHYDLDTDLMFGLGDKRKRGRSPHDSGLGNRKMVLLSSNPWKLYSDIPQSQLQMVSWGRREAVGEQLADRALGMALSNHLVKVFFEAVHLSYPAISPEVFYLEWMKAGQRSDRMTPAQEALCSVIEAWGARYSDSPVILGMDEAKAHAAPKVIKADGTFTPGTRARTHWGIARRGACKALLVRAKRMIDDHGLFRRPSITGVQALTLYNQLMHMTDEKLLEKDYWLQNHMTHSTIIEQMRLLGLMWDTDVPIVPDDTETSISTSQLQMKQRRLFWTHMIGDAFFSASIGALPKMSQEDVDAAGEWVETVQDRLPHSSFKLLSFFLLLYHRLGLAGREVAIHVAYPQRKKGAADVGKICMTIRKVWKDVREVSRDMNVKVTEYLQACRKEDLMGFSPLNFLANLRLSCPFLLLVIHQLIRDQLEFWKNFHSHSHSSSAFIDTPSDGASSTSSASSRAGRGNTPALKNIELLERLNKESVDGLLFSCRGQIAMLKSILPTGVIQSASILLRVLLITAQLLAEVPTNEQGYPNNTPGGYGWTWEAKQREIDVCLDALHQVGWAWADVAEVCDTVALTMERMTPSPEQISTWKANQPQNNDNGYKEGIAKMKEADAQASEKAVNAVLVFWPPVSIPNLIEHALMKNPKLLDQGIPIMANQFQQPRYDISSMVRAQHGSTMMSSWEGKVDDIPQANQQVPHEINIQHTTSASDQVSMSAPFIHAHFDQSQGQPSSAALGLDSLLDMGMMDDNSVGEGQGNGWIKETQQPEQLDIDAFLRELGIPQGTVMNDSGLGVGGEDGL</sequence>
<evidence type="ECO:0000256" key="4">
    <source>
        <dbReference type="ARBA" id="ARBA00023015"/>
    </source>
</evidence>
<feature type="compositionally biased region" description="Pro residues" evidence="8">
    <location>
        <begin position="181"/>
        <end position="191"/>
    </location>
</feature>
<keyword evidence="2" id="KW-0479">Metal-binding</keyword>
<evidence type="ECO:0000259" key="9">
    <source>
        <dbReference type="PROSITE" id="PS50048"/>
    </source>
</evidence>
<accession>A0AAJ8K7A6</accession>
<dbReference type="GO" id="GO:0003677">
    <property type="term" value="F:DNA binding"/>
    <property type="evidence" value="ECO:0007669"/>
    <property type="project" value="UniProtKB-KW"/>
</dbReference>
<dbReference type="RefSeq" id="XP_065725966.1">
    <property type="nucleotide sequence ID" value="XM_065869894.1"/>
</dbReference>
<organism evidence="10 11">
    <name type="scientific">Kwoniella bestiolae CBS 10118</name>
    <dbReference type="NCBI Taxonomy" id="1296100"/>
    <lineage>
        <taxon>Eukaryota</taxon>
        <taxon>Fungi</taxon>
        <taxon>Dikarya</taxon>
        <taxon>Basidiomycota</taxon>
        <taxon>Agaricomycotina</taxon>
        <taxon>Tremellomycetes</taxon>
        <taxon>Tremellales</taxon>
        <taxon>Cryptococcaceae</taxon>
        <taxon>Kwoniella</taxon>
    </lineage>
</organism>
<dbReference type="CDD" id="cd00067">
    <property type="entry name" value="GAL4"/>
    <property type="match status" value="1"/>
</dbReference>
<dbReference type="GO" id="GO:0005634">
    <property type="term" value="C:nucleus"/>
    <property type="evidence" value="ECO:0007669"/>
    <property type="project" value="UniProtKB-SubCell"/>
</dbReference>
<keyword evidence="11" id="KW-1185">Reference proteome</keyword>
<dbReference type="PROSITE" id="PS50048">
    <property type="entry name" value="ZN2_CY6_FUNGAL_2"/>
    <property type="match status" value="1"/>
</dbReference>
<keyword evidence="7" id="KW-0539">Nucleus</keyword>
<dbReference type="AlphaFoldDB" id="A0AAJ8K7A6"/>
<dbReference type="InterPro" id="IPR036864">
    <property type="entry name" value="Zn2-C6_fun-type_DNA-bd_sf"/>
</dbReference>
<evidence type="ECO:0000256" key="1">
    <source>
        <dbReference type="ARBA" id="ARBA00004123"/>
    </source>
</evidence>
<dbReference type="InterPro" id="IPR051615">
    <property type="entry name" value="Transcr_Regulatory_Elem"/>
</dbReference>
<dbReference type="EMBL" id="CP144542">
    <property type="protein sequence ID" value="WVW82489.1"/>
    <property type="molecule type" value="Genomic_DNA"/>
</dbReference>
<name>A0AAJ8K7A6_9TREE</name>
<dbReference type="CDD" id="cd12148">
    <property type="entry name" value="fungal_TF_MHR"/>
    <property type="match status" value="1"/>
</dbReference>
<dbReference type="PANTHER" id="PTHR31313:SF81">
    <property type="entry name" value="TY1 ENHANCER ACTIVATOR"/>
    <property type="match status" value="1"/>
</dbReference>
<feature type="region of interest" description="Disordered" evidence="8">
    <location>
        <begin position="742"/>
        <end position="763"/>
    </location>
</feature>